<dbReference type="PANTHER" id="PTHR37009:SF1">
    <property type="entry name" value="CALCIUM-REGULATED ACTIN-BUNDLING PROTEIN"/>
    <property type="match status" value="1"/>
</dbReference>
<dbReference type="AlphaFoldDB" id="A0A8J4Q2H6"/>
<dbReference type="EMBL" id="AJWJ01000048">
    <property type="protein sequence ID" value="KAF2076809.1"/>
    <property type="molecule type" value="Genomic_DNA"/>
</dbReference>
<keyword evidence="1" id="KW-0175">Coiled coil</keyword>
<accession>A0A8J4Q2H6</accession>
<proteinExistence type="predicted"/>
<name>A0A8J4Q2H6_9MYCE</name>
<feature type="coiled-coil region" evidence="1">
    <location>
        <begin position="185"/>
        <end position="212"/>
    </location>
</feature>
<dbReference type="GO" id="GO:0030863">
    <property type="term" value="C:cortical cytoskeleton"/>
    <property type="evidence" value="ECO:0007669"/>
    <property type="project" value="TreeGrafter"/>
</dbReference>
<dbReference type="Pfam" id="PF18060">
    <property type="entry name" value="F_actin_bund_C"/>
    <property type="match status" value="1"/>
</dbReference>
<dbReference type="InterPro" id="IPR040810">
    <property type="entry name" value="F_actin_bund_C"/>
</dbReference>
<comment type="caution">
    <text evidence="3">The sequence shown here is derived from an EMBL/GenBank/DDBJ whole genome shotgun (WGS) entry which is preliminary data.</text>
</comment>
<evidence type="ECO:0000313" key="3">
    <source>
        <dbReference type="EMBL" id="KAF2076809.1"/>
    </source>
</evidence>
<dbReference type="PANTHER" id="PTHR37009">
    <property type="entry name" value="EF-HAND DOMAIN-CONTAINING PROTEIN"/>
    <property type="match status" value="1"/>
</dbReference>
<protein>
    <recommendedName>
        <fullName evidence="2">Calcium-regulated actin-bundling protein C-terminal domain-containing protein</fullName>
    </recommendedName>
</protein>
<dbReference type="InterPro" id="IPR053356">
    <property type="entry name" value="Calcium-reg_actin-bundling"/>
</dbReference>
<evidence type="ECO:0000256" key="1">
    <source>
        <dbReference type="SAM" id="Coils"/>
    </source>
</evidence>
<feature type="domain" description="Calcium-regulated actin-bundling protein C-terminal" evidence="2">
    <location>
        <begin position="190"/>
        <end position="259"/>
    </location>
</feature>
<dbReference type="OrthoDB" id="29877at2759"/>
<gene>
    <name evidence="3" type="ORF">CYY_001886</name>
</gene>
<evidence type="ECO:0000259" key="2">
    <source>
        <dbReference type="Pfam" id="PF18060"/>
    </source>
</evidence>
<evidence type="ECO:0000313" key="4">
    <source>
        <dbReference type="Proteomes" id="UP000695562"/>
    </source>
</evidence>
<keyword evidence="4" id="KW-1185">Reference proteome</keyword>
<dbReference type="Proteomes" id="UP000695562">
    <property type="component" value="Unassembled WGS sequence"/>
</dbReference>
<dbReference type="GO" id="GO:0030046">
    <property type="term" value="P:parallel actin filament bundle assembly"/>
    <property type="evidence" value="ECO:0007669"/>
    <property type="project" value="TreeGrafter"/>
</dbReference>
<dbReference type="GO" id="GO:0051015">
    <property type="term" value="F:actin filament binding"/>
    <property type="evidence" value="ECO:0007669"/>
    <property type="project" value="TreeGrafter"/>
</dbReference>
<organism evidence="3 4">
    <name type="scientific">Polysphondylium violaceum</name>
    <dbReference type="NCBI Taxonomy" id="133409"/>
    <lineage>
        <taxon>Eukaryota</taxon>
        <taxon>Amoebozoa</taxon>
        <taxon>Evosea</taxon>
        <taxon>Eumycetozoa</taxon>
        <taxon>Dictyostelia</taxon>
        <taxon>Dictyosteliales</taxon>
        <taxon>Dictyosteliaceae</taxon>
        <taxon>Polysphondylium</taxon>
    </lineage>
</organism>
<sequence>MATVDTRKDLTGLAVQHKAGTSFTEKLSQEALDFFNKVANLPFSQQAVHFLNAYWAELSSEAEFIYTVAWERIQYADMHNKGISLVYKYDEGNDLDFDIALYFYEILCKFCDEPKNAKYKDGYQKSQPEMLTALKRKQELRDKVDVNFDNRVSFLEYLLYQYKDYANPADFCQRSMRSEGEHPEITKARLALEEVNKRIRAYEEEKHRLTEESALPGVKGLGAKNMLAQIESSPLKEQLNEALIRAEAAVRIATKKYGGAVFNGGAAGSDGAGAGSSSGAIWWMNRDLEEKKRRYGPQKK</sequence>
<reference evidence="3" key="1">
    <citation type="submission" date="2020-01" db="EMBL/GenBank/DDBJ databases">
        <title>Development of genomics and gene disruption for Polysphondylium violaceum indicates a role for the polyketide synthase stlB in stalk morphogenesis.</title>
        <authorList>
            <person name="Narita B."/>
            <person name="Kawabe Y."/>
            <person name="Kin K."/>
            <person name="Saito T."/>
            <person name="Gibbs R."/>
            <person name="Kuspa A."/>
            <person name="Muzny D."/>
            <person name="Queller D."/>
            <person name="Richards S."/>
            <person name="Strassman J."/>
            <person name="Sucgang R."/>
            <person name="Worley K."/>
            <person name="Schaap P."/>
        </authorList>
    </citation>
    <scope>NUCLEOTIDE SEQUENCE</scope>
    <source>
        <strain evidence="3">QSvi11</strain>
    </source>
</reference>
<dbReference type="GO" id="GO:0051764">
    <property type="term" value="P:actin crosslink formation"/>
    <property type="evidence" value="ECO:0007669"/>
    <property type="project" value="TreeGrafter"/>
</dbReference>